<proteinExistence type="predicted"/>
<dbReference type="InterPro" id="IPR042252">
    <property type="entry name" value="MtfA_N"/>
</dbReference>
<dbReference type="PANTHER" id="PTHR30164:SF2">
    <property type="entry name" value="PROTEIN MTFA"/>
    <property type="match status" value="1"/>
</dbReference>
<dbReference type="Proteomes" id="UP000321938">
    <property type="component" value="Unassembled WGS sequence"/>
</dbReference>
<dbReference type="Gene3D" id="1.10.472.150">
    <property type="entry name" value="Glucose-regulated metallo-peptidase M90, N-terminal domain"/>
    <property type="match status" value="1"/>
</dbReference>
<accession>A0A5C7BAU4</accession>
<keyword evidence="3" id="KW-1185">Reference proteome</keyword>
<dbReference type="RefSeq" id="WP_051229701.1">
    <property type="nucleotide sequence ID" value="NZ_VOSB01000006.1"/>
</dbReference>
<keyword evidence="1" id="KW-1133">Transmembrane helix</keyword>
<dbReference type="AlphaFoldDB" id="A0A5C7BAU4"/>
<name>A0A5C7BAU4_9FLAO</name>
<evidence type="ECO:0000256" key="1">
    <source>
        <dbReference type="SAM" id="Phobius"/>
    </source>
</evidence>
<dbReference type="InterPro" id="IPR010384">
    <property type="entry name" value="MtfA_fam"/>
</dbReference>
<evidence type="ECO:0000313" key="2">
    <source>
        <dbReference type="EMBL" id="TXE18877.1"/>
    </source>
</evidence>
<dbReference type="STRING" id="1123037.GCA_000425305_02671"/>
<dbReference type="Pfam" id="PF06167">
    <property type="entry name" value="Peptidase_M90"/>
    <property type="match status" value="1"/>
</dbReference>
<sequence>MSVGFQILLLIQSDKFAEREDVIANYFLIFGAFLMLIFFIWRLLYFFEMAYVEYFNKKLFVNHVYFRKRKLTKSQKAILRQNFKFYQKLSLKYQSYFEHRVHQFINRREFLGNNVEVTEEMRVIISATLVKLTFGLRDYNIKSVERIIFYPKEFYSRTNEAYHKGEFNLGLKALVFSWEDVLHGYEIQDDNLNLAIHELTHAIHFYYMGVRRRSTSAAIFLDTFVELTNMLDNKPELKTKLVQSNFLRAYAFTNQFEFLSVIIETFIESPQLFKTEFPSIYSKVKTMLGFNFSGY</sequence>
<dbReference type="GO" id="GO:0004177">
    <property type="term" value="F:aminopeptidase activity"/>
    <property type="evidence" value="ECO:0007669"/>
    <property type="project" value="TreeGrafter"/>
</dbReference>
<dbReference type="GO" id="GO:0005829">
    <property type="term" value="C:cytosol"/>
    <property type="evidence" value="ECO:0007669"/>
    <property type="project" value="TreeGrafter"/>
</dbReference>
<organism evidence="2 3">
    <name type="scientific">Psychroserpens burtonensis</name>
    <dbReference type="NCBI Taxonomy" id="49278"/>
    <lineage>
        <taxon>Bacteria</taxon>
        <taxon>Pseudomonadati</taxon>
        <taxon>Bacteroidota</taxon>
        <taxon>Flavobacteriia</taxon>
        <taxon>Flavobacteriales</taxon>
        <taxon>Flavobacteriaceae</taxon>
        <taxon>Psychroserpens</taxon>
    </lineage>
</organism>
<dbReference type="PANTHER" id="PTHR30164">
    <property type="entry name" value="MTFA PEPTIDASE"/>
    <property type="match status" value="1"/>
</dbReference>
<keyword evidence="1" id="KW-0812">Transmembrane</keyword>
<keyword evidence="1" id="KW-0472">Membrane</keyword>
<dbReference type="OrthoDB" id="9786424at2"/>
<feature type="transmembrane region" description="Helical" evidence="1">
    <location>
        <begin position="23"/>
        <end position="47"/>
    </location>
</feature>
<evidence type="ECO:0000313" key="3">
    <source>
        <dbReference type="Proteomes" id="UP000321938"/>
    </source>
</evidence>
<gene>
    <name evidence="2" type="ORF">ES692_05345</name>
</gene>
<dbReference type="EMBL" id="VOSB01000006">
    <property type="protein sequence ID" value="TXE18877.1"/>
    <property type="molecule type" value="Genomic_DNA"/>
</dbReference>
<comment type="caution">
    <text evidence="2">The sequence shown here is derived from an EMBL/GenBank/DDBJ whole genome shotgun (WGS) entry which is preliminary data.</text>
</comment>
<dbReference type="CDD" id="cd20170">
    <property type="entry name" value="Peptidase_M90-like"/>
    <property type="match status" value="1"/>
</dbReference>
<reference evidence="2 3" key="1">
    <citation type="submission" date="2019-08" db="EMBL/GenBank/DDBJ databases">
        <title>Genome of Psychroserpens burtonensis ACAM 167.</title>
        <authorList>
            <person name="Bowman J.P."/>
        </authorList>
    </citation>
    <scope>NUCLEOTIDE SEQUENCE [LARGE SCALE GENOMIC DNA]</scope>
    <source>
        <strain evidence="2 3">ACAM 167</strain>
    </source>
</reference>
<dbReference type="SUPFAM" id="SSF55486">
    <property type="entry name" value="Metalloproteases ('zincins'), catalytic domain"/>
    <property type="match status" value="1"/>
</dbReference>
<protein>
    <submittedName>
        <fullName evidence="2">Zinc-dependent peptidase</fullName>
    </submittedName>
</protein>